<feature type="compositionally biased region" description="Polar residues" evidence="1">
    <location>
        <begin position="40"/>
        <end position="56"/>
    </location>
</feature>
<evidence type="ECO:0000313" key="3">
    <source>
        <dbReference type="Proteomes" id="UP000246991"/>
    </source>
</evidence>
<protein>
    <submittedName>
        <fullName evidence="2">Uncharacterized protein</fullName>
    </submittedName>
</protein>
<dbReference type="OrthoDB" id="5343553at2759"/>
<feature type="compositionally biased region" description="Basic and acidic residues" evidence="1">
    <location>
        <begin position="768"/>
        <end position="787"/>
    </location>
</feature>
<keyword evidence="3" id="KW-1185">Reference proteome</keyword>
<feature type="region of interest" description="Disordered" evidence="1">
    <location>
        <begin position="160"/>
        <end position="259"/>
    </location>
</feature>
<evidence type="ECO:0000313" key="2">
    <source>
        <dbReference type="EMBL" id="PWW71934.1"/>
    </source>
</evidence>
<feature type="compositionally biased region" description="Low complexity" evidence="1">
    <location>
        <begin position="757"/>
        <end position="767"/>
    </location>
</feature>
<sequence>MTSGGIFDKNWVPLHPPVEPYTPPPSRPAEEEEDYGFKSSWATDPITQNAPDQPTPTFATPMRLKSLFGPAPETNPPDLKVAQKPTATANAKPQMSSVLKAGSLMSDFSKFDYAAMGLVAGVWMGADLVYRGIRSTLHYAGYAAAEAIASGRRIVKGGRVVKAKAQRAPRHDPLSRAKRQRTPKKGGKGQSMLDLPPHYVGATPHRMRNERVVPERKILPAPSSPKTPQPRKRAPRLAETAKKVRFAEEGPSTPKGTTSIYEALDTPALIRETPAALRKPLTVREEFKKNFKKTEFAPWVDFLHSRGIKMRAFRTELQENLSLPTDAILKVYDDRANNPKHWDTLVLALSHNGFLGKMRIAVPKCKYGPPPIDWQKVREKNPVKINWDSPYQQQDGCCRFCRGFSWAGKVETREITRFGDEVESKPQHKSVIPYTEREKEEFANNVFDSFWRRCCQESRWDWLFEEPQISGTSPETWKIPKSDPRLRHFRRFKGPKGNAHGGLTLADNDLLKELEALRDNLSRQDTAAKIFIHAVFKSGNHELAQDLTKADKERKRRQVHTEMLCVRQVRLLVGGSPTQHNEQQDLVERVSAKGQKFGVSPGAVGKDEDLASASDSPSKIASNGTRMPLGLKRHTNGPKKTSAASRGRSKRSTSPDKSTAPFNPDDLKKWNKEPEVLDEWARFQEYRARKKESRMHLEGLNTFGSDPNAGLDPEEIAEREYELGQQLWAEFQKELEYLNEEAKIDQKTKAEKEAQAKAEAASAAAAKIKTDEHERDRGSDATNRRAYGETAPAGMNFPHPVAPPTIWAETINNGKVCPKIHGQQPQKRRIMTWPAEPLLGTLMRDSTLHPRSLRLLR</sequence>
<feature type="compositionally biased region" description="Pro residues" evidence="1">
    <location>
        <begin position="14"/>
        <end position="27"/>
    </location>
</feature>
<dbReference type="Proteomes" id="UP000246991">
    <property type="component" value="Unassembled WGS sequence"/>
</dbReference>
<proteinExistence type="predicted"/>
<feature type="region of interest" description="Disordered" evidence="1">
    <location>
        <begin position="597"/>
        <end position="670"/>
    </location>
</feature>
<reference evidence="2 3" key="1">
    <citation type="submission" date="2018-03" db="EMBL/GenBank/DDBJ databases">
        <title>Genomes of Pezizomycetes fungi and the evolution of truffles.</title>
        <authorList>
            <person name="Murat C."/>
            <person name="Payen T."/>
            <person name="Noel B."/>
            <person name="Kuo A."/>
            <person name="Martin F.M."/>
        </authorList>
    </citation>
    <scope>NUCLEOTIDE SEQUENCE [LARGE SCALE GENOMIC DNA]</scope>
    <source>
        <strain evidence="2">091103-1</strain>
    </source>
</reference>
<organism evidence="2 3">
    <name type="scientific">Tuber magnatum</name>
    <name type="common">white Piedmont truffle</name>
    <dbReference type="NCBI Taxonomy" id="42249"/>
    <lineage>
        <taxon>Eukaryota</taxon>
        <taxon>Fungi</taxon>
        <taxon>Dikarya</taxon>
        <taxon>Ascomycota</taxon>
        <taxon>Pezizomycotina</taxon>
        <taxon>Pezizomycetes</taxon>
        <taxon>Pezizales</taxon>
        <taxon>Tuberaceae</taxon>
        <taxon>Tuber</taxon>
    </lineage>
</organism>
<feature type="region of interest" description="Disordered" evidence="1">
    <location>
        <begin position="1"/>
        <end position="56"/>
    </location>
</feature>
<evidence type="ECO:0000256" key="1">
    <source>
        <dbReference type="SAM" id="MobiDB-lite"/>
    </source>
</evidence>
<feature type="region of interest" description="Disordered" evidence="1">
    <location>
        <begin position="749"/>
        <end position="799"/>
    </location>
</feature>
<accession>A0A317SC56</accession>
<name>A0A317SC56_9PEZI</name>
<comment type="caution">
    <text evidence="2">The sequence shown here is derived from an EMBL/GenBank/DDBJ whole genome shotgun (WGS) entry which is preliminary data.</text>
</comment>
<gene>
    <name evidence="2" type="ORF">C7212DRAFT_366868</name>
</gene>
<feature type="compositionally biased region" description="Polar residues" evidence="1">
    <location>
        <begin position="613"/>
        <end position="625"/>
    </location>
</feature>
<feature type="compositionally biased region" description="Basic residues" evidence="1">
    <location>
        <begin position="176"/>
        <end position="187"/>
    </location>
</feature>
<dbReference type="EMBL" id="PYWC01000128">
    <property type="protein sequence ID" value="PWW71934.1"/>
    <property type="molecule type" value="Genomic_DNA"/>
</dbReference>
<feature type="compositionally biased region" description="Basic and acidic residues" evidence="1">
    <location>
        <begin position="207"/>
        <end position="218"/>
    </location>
</feature>
<dbReference type="AlphaFoldDB" id="A0A317SC56"/>
<feature type="compositionally biased region" description="Basic and acidic residues" evidence="1">
    <location>
        <begin position="239"/>
        <end position="248"/>
    </location>
</feature>